<keyword evidence="5 10" id="KW-0812">Transmembrane</keyword>
<feature type="transmembrane region" description="Helical" evidence="10">
    <location>
        <begin position="332"/>
        <end position="356"/>
    </location>
</feature>
<feature type="transmembrane region" description="Helical" evidence="10">
    <location>
        <begin position="414"/>
        <end position="436"/>
    </location>
</feature>
<evidence type="ECO:0000256" key="8">
    <source>
        <dbReference type="ARBA" id="ARBA00023055"/>
    </source>
</evidence>
<evidence type="ECO:0000313" key="12">
    <source>
        <dbReference type="EMBL" id="KAJ8974485.1"/>
    </source>
</evidence>
<feature type="region of interest" description="Disordered" evidence="11">
    <location>
        <begin position="728"/>
        <end position="779"/>
    </location>
</feature>
<feature type="transmembrane region" description="Helical" evidence="10">
    <location>
        <begin position="443"/>
        <end position="467"/>
    </location>
</feature>
<keyword evidence="13" id="KW-1185">Reference proteome</keyword>
<reference evidence="12" key="1">
    <citation type="journal article" date="2023" name="Insect Mol. Biol.">
        <title>Genome sequencing provides insights into the evolution of gene families encoding plant cell wall-degrading enzymes in longhorned beetles.</title>
        <authorList>
            <person name="Shin N.R."/>
            <person name="Okamura Y."/>
            <person name="Kirsch R."/>
            <person name="Pauchet Y."/>
        </authorList>
    </citation>
    <scope>NUCLEOTIDE SEQUENCE</scope>
    <source>
        <strain evidence="12">MMC_N1</strain>
    </source>
</reference>
<dbReference type="Pfam" id="PF04109">
    <property type="entry name" value="ATG9"/>
    <property type="match status" value="1"/>
</dbReference>
<dbReference type="PANTHER" id="PTHR13038">
    <property type="entry name" value="APG9 AUTOPHAGY 9"/>
    <property type="match status" value="1"/>
</dbReference>
<keyword evidence="7 10" id="KW-0072">Autophagy</keyword>
<gene>
    <name evidence="12" type="ORF">NQ317_006533</name>
</gene>
<keyword evidence="6 10" id="KW-1133">Transmembrane helix</keyword>
<comment type="function">
    <text evidence="10">Phospholipid scramblase involved in autophagy. Cycles between the preautophagosomal structure/phagophore assembly site (PAS) and the cytoplasmic vesicle pool and supplies membrane for the growing autophagosome. Lipid scramblase activity plays a key role in preautophagosomal structure/phagophore assembly by distributing the phospholipids that arrive through ATG2 from the cytoplasmic to the luminal leaflet of the bilayer, thereby driving autophagosomal membrane expansion.</text>
</comment>
<dbReference type="PANTHER" id="PTHR13038:SF10">
    <property type="entry name" value="AUTOPHAGY-RELATED PROTEIN 9"/>
    <property type="match status" value="1"/>
</dbReference>
<evidence type="ECO:0000256" key="9">
    <source>
        <dbReference type="ARBA" id="ARBA00023136"/>
    </source>
</evidence>
<feature type="transmembrane region" description="Helical" evidence="10">
    <location>
        <begin position="120"/>
        <end position="142"/>
    </location>
</feature>
<evidence type="ECO:0000256" key="2">
    <source>
        <dbReference type="ARBA" id="ARBA00006185"/>
    </source>
</evidence>
<evidence type="ECO:0000256" key="10">
    <source>
        <dbReference type="RuleBase" id="RU364027"/>
    </source>
</evidence>
<evidence type="ECO:0000256" key="11">
    <source>
        <dbReference type="SAM" id="MobiDB-lite"/>
    </source>
</evidence>
<keyword evidence="8 10" id="KW-0445">Lipid transport</keyword>
<proteinExistence type="inferred from homology"/>
<feature type="transmembrane region" description="Helical" evidence="10">
    <location>
        <begin position="173"/>
        <end position="191"/>
    </location>
</feature>
<evidence type="ECO:0000313" key="13">
    <source>
        <dbReference type="Proteomes" id="UP001162164"/>
    </source>
</evidence>
<evidence type="ECO:0000256" key="1">
    <source>
        <dbReference type="ARBA" id="ARBA00004511"/>
    </source>
</evidence>
<comment type="similarity">
    <text evidence="2 10">Belongs to the ATG9 family.</text>
</comment>
<evidence type="ECO:0000256" key="5">
    <source>
        <dbReference type="ARBA" id="ARBA00022692"/>
    </source>
</evidence>
<accession>A0ABQ9J8I1</accession>
<keyword evidence="9 10" id="KW-0472">Membrane</keyword>
<dbReference type="InterPro" id="IPR007241">
    <property type="entry name" value="Autophagy-rel_prot_9"/>
</dbReference>
<evidence type="ECO:0000256" key="7">
    <source>
        <dbReference type="ARBA" id="ARBA00023006"/>
    </source>
</evidence>
<sequence>MKGCQQFWFQTSWSRVSLSDHAARLLIPHFKIFKICYKVQKYDVSPAFPSNSQPYTYHAWLCIISRGSRTQEQGLLYHSAEPTRSRWNHIEDLDSFFTRIYKYHARHGFLCMALQETFDLIQFTFIVFLTTYLIHGINYAILFNWDENNQQKHNTISDIVYPFSKFVENFTTITWFFIVIATATLCLKFLIRGYQIMQFWDIKQFFNKILQIKDCDLDNLTWHEIQSKIKEAQLEHQMCIHKKDLTELDIYHRILRQENYMIALVNKRLLPPRFNLPFIGECVYWTTSLRYNIQTLLFWTPWSPFESSWHLREEYKRQHLRHELAARLSKQILILALINLIFAPLIFVWQVLYTFYGYAELIKREPGRVGIRHWSLYGKLYLRHFNELDHELLARLSRAYRPASKYLAAFSSPVVTVIAQHLAFICGALLSVLVILTLYDDGVIAVDGIITLATALATLTAIFRGLIPDEATIWCPESLLQGVVMHTHYLPPNWKGYAHTSKIKEEFQQLFQYRFASLIEELVSPLLTPFLLWRWIYPRSLDIVDFFRNFTVSVVGVGDVCSFAQMDIKKHGNPDWQAASIQSVSESISPDQYTQAEDGKVELSLVHFTTTNPSWKPPTEALAFVEEINELIKPQIQDSNVMFFASYQNFLDMSSMADINHYSDIMSMAPRSTASAFVGARSGGMSEAKMAASTAEGPDALGPISMTSSALALHDRYFQNRQKLSYEPSDEMVGNVSEPVELGQNSDAGGESTRLPSEPAKDITRHVEFAGERTPLLSS</sequence>
<evidence type="ECO:0000256" key="4">
    <source>
        <dbReference type="ARBA" id="ARBA00022448"/>
    </source>
</evidence>
<comment type="caution">
    <text evidence="12">The sequence shown here is derived from an EMBL/GenBank/DDBJ whole genome shotgun (WGS) entry which is preliminary data.</text>
</comment>
<name>A0ABQ9J8I1_9CUCU</name>
<evidence type="ECO:0000256" key="3">
    <source>
        <dbReference type="ARBA" id="ARBA00018074"/>
    </source>
</evidence>
<feature type="compositionally biased region" description="Basic and acidic residues" evidence="11">
    <location>
        <begin position="759"/>
        <end position="771"/>
    </location>
</feature>
<organism evidence="12 13">
    <name type="scientific">Molorchus minor</name>
    <dbReference type="NCBI Taxonomy" id="1323400"/>
    <lineage>
        <taxon>Eukaryota</taxon>
        <taxon>Metazoa</taxon>
        <taxon>Ecdysozoa</taxon>
        <taxon>Arthropoda</taxon>
        <taxon>Hexapoda</taxon>
        <taxon>Insecta</taxon>
        <taxon>Pterygota</taxon>
        <taxon>Neoptera</taxon>
        <taxon>Endopterygota</taxon>
        <taxon>Coleoptera</taxon>
        <taxon>Polyphaga</taxon>
        <taxon>Cucujiformia</taxon>
        <taxon>Chrysomeloidea</taxon>
        <taxon>Cerambycidae</taxon>
        <taxon>Lamiinae</taxon>
        <taxon>Monochamini</taxon>
        <taxon>Molorchus</taxon>
    </lineage>
</organism>
<evidence type="ECO:0000256" key="6">
    <source>
        <dbReference type="ARBA" id="ARBA00022989"/>
    </source>
</evidence>
<dbReference type="EMBL" id="JAPWTJ010000984">
    <property type="protein sequence ID" value="KAJ8974485.1"/>
    <property type="molecule type" value="Genomic_DNA"/>
</dbReference>
<dbReference type="Proteomes" id="UP001162164">
    <property type="component" value="Unassembled WGS sequence"/>
</dbReference>
<protein>
    <recommendedName>
        <fullName evidence="3 10">Autophagy-related protein 9</fullName>
    </recommendedName>
</protein>
<keyword evidence="4 10" id="KW-0813">Transport</keyword>
<comment type="subcellular location">
    <subcellularLocation>
        <location evidence="1 10">Preautophagosomal structure membrane</location>
        <topology evidence="1 10">Multi-pass membrane protein</topology>
    </subcellularLocation>
</comment>